<evidence type="ECO:0000256" key="8">
    <source>
        <dbReference type="ARBA" id="ARBA00023002"/>
    </source>
</evidence>
<keyword evidence="8 9" id="KW-0560">Oxidoreductase</keyword>
<dbReference type="HAMAP" id="MF_00212">
    <property type="entry name" value="MQO"/>
    <property type="match status" value="1"/>
</dbReference>
<dbReference type="eggNOG" id="COG0579">
    <property type="taxonomic scope" value="Bacteria"/>
</dbReference>
<dbReference type="InterPro" id="IPR036188">
    <property type="entry name" value="FAD/NAD-bd_sf"/>
</dbReference>
<dbReference type="STRING" id="634452.APA01_11550"/>
<evidence type="ECO:0000256" key="6">
    <source>
        <dbReference type="ARBA" id="ARBA00022630"/>
    </source>
</evidence>
<dbReference type="SUPFAM" id="SSF51905">
    <property type="entry name" value="FAD/NAD(P)-binding domain"/>
    <property type="match status" value="1"/>
</dbReference>
<dbReference type="HOGENOM" id="CLU_028151_0_0_5"/>
<accession>C7JGU3</accession>
<dbReference type="Gene3D" id="3.50.50.60">
    <property type="entry name" value="FAD/NAD(P)-binding domain"/>
    <property type="match status" value="1"/>
</dbReference>
<comment type="catalytic activity">
    <reaction evidence="1 9">
        <text>(S)-malate + a quinone = a quinol + oxaloacetate</text>
        <dbReference type="Rhea" id="RHEA:46012"/>
        <dbReference type="ChEBI" id="CHEBI:15589"/>
        <dbReference type="ChEBI" id="CHEBI:16452"/>
        <dbReference type="ChEBI" id="CHEBI:24646"/>
        <dbReference type="ChEBI" id="CHEBI:132124"/>
        <dbReference type="EC" id="1.1.5.4"/>
    </reaction>
</comment>
<reference evidence="10 11" key="1">
    <citation type="journal article" date="2009" name="Nucleic Acids Res.">
        <title>Whole-genome analyses reveal genetic instability of Acetobacter pasteurianus.</title>
        <authorList>
            <person name="Azuma Y."/>
            <person name="Hosoyama A."/>
            <person name="Matsutani M."/>
            <person name="Furuya N."/>
            <person name="Horikawa H."/>
            <person name="Harada T."/>
            <person name="Hirakawa H."/>
            <person name="Kuhara S."/>
            <person name="Matsushita K."/>
            <person name="Fujita N."/>
            <person name="Shirai M."/>
        </authorList>
    </citation>
    <scope>NUCLEOTIDE SEQUENCE [LARGE SCALE GENOMIC DNA]</scope>
    <source>
        <strain evidence="11">NBRC 105184 / IFO 3283-01</strain>
    </source>
</reference>
<dbReference type="GO" id="GO:0006099">
    <property type="term" value="P:tricarboxylic acid cycle"/>
    <property type="evidence" value="ECO:0007669"/>
    <property type="project" value="UniProtKB-UniRule"/>
</dbReference>
<dbReference type="UniPathway" id="UPA00223">
    <property type="reaction ID" value="UER01008"/>
</dbReference>
<comment type="similarity">
    <text evidence="4 9">Belongs to the MQO family.</text>
</comment>
<dbReference type="NCBIfam" id="NF003610">
    <property type="entry name" value="PRK05257.3-1"/>
    <property type="match status" value="1"/>
</dbReference>
<evidence type="ECO:0000256" key="7">
    <source>
        <dbReference type="ARBA" id="ARBA00022827"/>
    </source>
</evidence>
<evidence type="ECO:0000256" key="3">
    <source>
        <dbReference type="ARBA" id="ARBA00005012"/>
    </source>
</evidence>
<dbReference type="PANTHER" id="PTHR43104">
    <property type="entry name" value="L-2-HYDROXYGLUTARATE DEHYDROGENASE, MITOCHONDRIAL"/>
    <property type="match status" value="1"/>
</dbReference>
<dbReference type="NCBIfam" id="TIGR01320">
    <property type="entry name" value="mal_quin_oxido"/>
    <property type="match status" value="1"/>
</dbReference>
<evidence type="ECO:0000256" key="2">
    <source>
        <dbReference type="ARBA" id="ARBA00001974"/>
    </source>
</evidence>
<dbReference type="InterPro" id="IPR006231">
    <property type="entry name" value="MQO"/>
</dbReference>
<name>C7JGU3_ACEP3</name>
<dbReference type="EC" id="1.1.5.4" evidence="9"/>
<keyword evidence="6 9" id="KW-0285">Flavoprotein</keyword>
<sequence length="569" mass="62108">MVQEKLPCSRRDEQARAQRCAYNAFQLKACRARILLSCMQKKLGACAGMDPALPACKVQKADTADNAETTMSSTTTDTASSVDVVLIGGGVMSATLGTLLRQLQPDWSISIFERLDSVAEESSNAWNNAGTGHSALCELNYTPQLADGSVDISKAINVNEQFQVSRQFWTYLVEQNILASARDFLTPVPHMSFVWGDKNVSFLQARYKALSEHPLFSGMEFTQDQAQIAQWAPLIMRNRPAGQNLAVTRSLRGTDVNFGALTRLLFTYLVSTPACTLHTKHEVHDIRRDADGRWVIKVQDTRLNTEREVKARFVFIGGGGGALPLLQKTGIPESRGVGGFPVSGQFLRCTNPDLIAQHHAKIYGKASVGAPPMSVPHLDTRMIDGTPALLFGPYAGFSTRFLKNGSLMDLPRSIRASNISAMLAVARDNWPLTKYLIEQVMQSHNDRIKALRDFIPDAQAKDWELVVAGQRVQIIKKDAKKGGVLQFGTEVISSADGSVAALLGASPGASTAAPIMLTVLKKCFASKLPEWEEKLKQIIPSYGQKLADNPALCAQLFDKTTSVLGLKEA</sequence>
<dbReference type="Proteomes" id="UP000000948">
    <property type="component" value="Chromosome"/>
</dbReference>
<evidence type="ECO:0000256" key="9">
    <source>
        <dbReference type="HAMAP-Rule" id="MF_00212"/>
    </source>
</evidence>
<dbReference type="NCBIfam" id="NF003609">
    <property type="entry name" value="PRK05257.2-5"/>
    <property type="match status" value="1"/>
</dbReference>
<protein>
    <recommendedName>
        <fullName evidence="9">Probable malate:quinone oxidoreductase</fullName>
        <ecNumber evidence="9">1.1.5.4</ecNumber>
    </recommendedName>
    <alternativeName>
        <fullName evidence="9">MQO</fullName>
    </alternativeName>
    <alternativeName>
        <fullName evidence="9">Malate dehydrogenase [quinone]</fullName>
    </alternativeName>
</protein>
<dbReference type="NCBIfam" id="NF003603">
    <property type="entry name" value="PRK05257.1-1"/>
    <property type="match status" value="1"/>
</dbReference>
<comment type="cofactor">
    <cofactor evidence="2 9">
        <name>FAD</name>
        <dbReference type="ChEBI" id="CHEBI:57692"/>
    </cofactor>
</comment>
<dbReference type="PANTHER" id="PTHR43104:SF2">
    <property type="entry name" value="L-2-HYDROXYGLUTARATE DEHYDROGENASE, MITOCHONDRIAL"/>
    <property type="match status" value="1"/>
</dbReference>
<dbReference type="NCBIfam" id="NF003608">
    <property type="entry name" value="PRK05257.2-4"/>
    <property type="match status" value="1"/>
</dbReference>
<evidence type="ECO:0000313" key="11">
    <source>
        <dbReference type="Proteomes" id="UP000000948"/>
    </source>
</evidence>
<comment type="pathway">
    <text evidence="3 9">Carbohydrate metabolism; tricarboxylic acid cycle; oxaloacetate from (S)-malate (quinone route): step 1/1.</text>
</comment>
<dbReference type="NCBIfam" id="NF003612">
    <property type="entry name" value="PRK05257.3-3"/>
    <property type="match status" value="1"/>
</dbReference>
<keyword evidence="5 9" id="KW-0816">Tricarboxylic acid cycle</keyword>
<evidence type="ECO:0000256" key="1">
    <source>
        <dbReference type="ARBA" id="ARBA00001139"/>
    </source>
</evidence>
<dbReference type="GO" id="GO:0008924">
    <property type="term" value="F:L-malate dehydrogenase (quinone) activity"/>
    <property type="evidence" value="ECO:0007669"/>
    <property type="project" value="UniProtKB-UniRule"/>
</dbReference>
<dbReference type="KEGG" id="apt:APA01_11550"/>
<dbReference type="Gene3D" id="3.30.9.10">
    <property type="entry name" value="D-Amino Acid Oxidase, subunit A, domain 2"/>
    <property type="match status" value="1"/>
</dbReference>
<dbReference type="NCBIfam" id="NF003613">
    <property type="entry name" value="PRK05257.3-4"/>
    <property type="match status" value="1"/>
</dbReference>
<dbReference type="EMBL" id="AP011121">
    <property type="protein sequence ID" value="BAH99302.1"/>
    <property type="molecule type" value="Genomic_DNA"/>
</dbReference>
<dbReference type="NCBIfam" id="NF003605">
    <property type="entry name" value="PRK05257.1-4"/>
    <property type="match status" value="1"/>
</dbReference>
<dbReference type="NCBIfam" id="NF003604">
    <property type="entry name" value="PRK05257.1-3"/>
    <property type="match status" value="1"/>
</dbReference>
<keyword evidence="7 9" id="KW-0274">FAD</keyword>
<proteinExistence type="inferred from homology"/>
<dbReference type="NCBIfam" id="NF009875">
    <property type="entry name" value="PRK13339.1"/>
    <property type="match status" value="1"/>
</dbReference>
<dbReference type="NCBIfam" id="NF003611">
    <property type="entry name" value="PRK05257.3-2"/>
    <property type="match status" value="1"/>
</dbReference>
<dbReference type="NCBIfam" id="NF003606">
    <property type="entry name" value="PRK05257.2-1"/>
    <property type="match status" value="1"/>
</dbReference>
<dbReference type="Pfam" id="PF06039">
    <property type="entry name" value="Mqo"/>
    <property type="match status" value="1"/>
</dbReference>
<gene>
    <name evidence="9" type="primary">mqo</name>
    <name evidence="10" type="ordered locus">APA01_11550</name>
</gene>
<evidence type="ECO:0000313" key="10">
    <source>
        <dbReference type="EMBL" id="BAH99302.1"/>
    </source>
</evidence>
<dbReference type="GO" id="GO:0047545">
    <property type="term" value="F:(S)-2-hydroxyglutarate dehydrogenase activity"/>
    <property type="evidence" value="ECO:0007669"/>
    <property type="project" value="TreeGrafter"/>
</dbReference>
<dbReference type="AlphaFoldDB" id="C7JGU3"/>
<evidence type="ECO:0000256" key="4">
    <source>
        <dbReference type="ARBA" id="ARBA00006389"/>
    </source>
</evidence>
<organism evidence="10 11">
    <name type="scientific">Acetobacter pasteurianus (strain NBRC 105184 / IFO 3283-01)</name>
    <dbReference type="NCBI Taxonomy" id="634452"/>
    <lineage>
        <taxon>Bacteria</taxon>
        <taxon>Pseudomonadati</taxon>
        <taxon>Pseudomonadota</taxon>
        <taxon>Alphaproteobacteria</taxon>
        <taxon>Acetobacterales</taxon>
        <taxon>Acetobacteraceae</taxon>
        <taxon>Acetobacter</taxon>
    </lineage>
</organism>
<evidence type="ECO:0000256" key="5">
    <source>
        <dbReference type="ARBA" id="ARBA00022532"/>
    </source>
</evidence>